<gene>
    <name evidence="2" type="ORF">PIB30_022964</name>
</gene>
<keyword evidence="3" id="KW-1185">Reference proteome</keyword>
<name>A0ABU6S9H4_9FABA</name>
<feature type="transmembrane region" description="Helical" evidence="1">
    <location>
        <begin position="21"/>
        <end position="37"/>
    </location>
</feature>
<protein>
    <recommendedName>
        <fullName evidence="4">GPI-GlcNAc transferase complex PIG-H component conserved domain-containing protein</fullName>
    </recommendedName>
</protein>
<evidence type="ECO:0000313" key="2">
    <source>
        <dbReference type="EMBL" id="MED6132885.1"/>
    </source>
</evidence>
<dbReference type="EMBL" id="JASCZI010060494">
    <property type="protein sequence ID" value="MED6132885.1"/>
    <property type="molecule type" value="Genomic_DNA"/>
</dbReference>
<reference evidence="2 3" key="1">
    <citation type="journal article" date="2023" name="Plants (Basel)">
        <title>Bridging the Gap: Combining Genomics and Transcriptomics Approaches to Understand Stylosanthes scabra, an Orphan Legume from the Brazilian Caatinga.</title>
        <authorList>
            <person name="Ferreira-Neto J.R.C."/>
            <person name="da Silva M.D."/>
            <person name="Binneck E."/>
            <person name="de Melo N.F."/>
            <person name="da Silva R.H."/>
            <person name="de Melo A.L.T.M."/>
            <person name="Pandolfi V."/>
            <person name="Bustamante F.O."/>
            <person name="Brasileiro-Vidal A.C."/>
            <person name="Benko-Iseppon A.M."/>
        </authorList>
    </citation>
    <scope>NUCLEOTIDE SEQUENCE [LARGE SCALE GENOMIC DNA]</scope>
    <source>
        <tissue evidence="2">Leaves</tissue>
    </source>
</reference>
<keyword evidence="1" id="KW-0472">Membrane</keyword>
<proteinExistence type="predicted"/>
<evidence type="ECO:0008006" key="4">
    <source>
        <dbReference type="Google" id="ProtNLM"/>
    </source>
</evidence>
<sequence>MVGGAAAAAVHEEHRRRRTSLSLPCSLAAAGAPLTLLELTESFILAGVCLACPLFGAVVLRGSVMAVLGGLHVVISRFVTTNPLPSRLRVELEAGACGLGRCYRIGIKEGFIALVLLPLQELKVGTKETRLNHFKARILDELVCYV</sequence>
<comment type="caution">
    <text evidence="2">The sequence shown here is derived from an EMBL/GenBank/DDBJ whole genome shotgun (WGS) entry which is preliminary data.</text>
</comment>
<organism evidence="2 3">
    <name type="scientific">Stylosanthes scabra</name>
    <dbReference type="NCBI Taxonomy" id="79078"/>
    <lineage>
        <taxon>Eukaryota</taxon>
        <taxon>Viridiplantae</taxon>
        <taxon>Streptophyta</taxon>
        <taxon>Embryophyta</taxon>
        <taxon>Tracheophyta</taxon>
        <taxon>Spermatophyta</taxon>
        <taxon>Magnoliopsida</taxon>
        <taxon>eudicotyledons</taxon>
        <taxon>Gunneridae</taxon>
        <taxon>Pentapetalae</taxon>
        <taxon>rosids</taxon>
        <taxon>fabids</taxon>
        <taxon>Fabales</taxon>
        <taxon>Fabaceae</taxon>
        <taxon>Papilionoideae</taxon>
        <taxon>50 kb inversion clade</taxon>
        <taxon>dalbergioids sensu lato</taxon>
        <taxon>Dalbergieae</taxon>
        <taxon>Pterocarpus clade</taxon>
        <taxon>Stylosanthes</taxon>
    </lineage>
</organism>
<feature type="transmembrane region" description="Helical" evidence="1">
    <location>
        <begin position="43"/>
        <end position="68"/>
    </location>
</feature>
<keyword evidence="1" id="KW-0812">Transmembrane</keyword>
<accession>A0ABU6S9H4</accession>
<evidence type="ECO:0000313" key="3">
    <source>
        <dbReference type="Proteomes" id="UP001341840"/>
    </source>
</evidence>
<keyword evidence="1" id="KW-1133">Transmembrane helix</keyword>
<dbReference type="Proteomes" id="UP001341840">
    <property type="component" value="Unassembled WGS sequence"/>
</dbReference>
<evidence type="ECO:0000256" key="1">
    <source>
        <dbReference type="SAM" id="Phobius"/>
    </source>
</evidence>